<keyword evidence="2" id="KW-0472">Membrane</keyword>
<dbReference type="OrthoDB" id="67317at2759"/>
<feature type="transmembrane region" description="Helical" evidence="2">
    <location>
        <begin position="64"/>
        <end position="81"/>
    </location>
</feature>
<keyword evidence="2" id="KW-0812">Transmembrane</keyword>
<keyword evidence="2" id="KW-1133">Transmembrane helix</keyword>
<accession>A0A067BW13</accession>
<name>A0A067BW13_SAPPC</name>
<gene>
    <name evidence="3" type="ORF">SPRG_13830</name>
</gene>
<evidence type="ECO:0000313" key="3">
    <source>
        <dbReference type="EMBL" id="KDO21040.1"/>
    </source>
</evidence>
<organism evidence="3 4">
    <name type="scientific">Saprolegnia parasitica (strain CBS 223.65)</name>
    <dbReference type="NCBI Taxonomy" id="695850"/>
    <lineage>
        <taxon>Eukaryota</taxon>
        <taxon>Sar</taxon>
        <taxon>Stramenopiles</taxon>
        <taxon>Oomycota</taxon>
        <taxon>Saprolegniomycetes</taxon>
        <taxon>Saprolegniales</taxon>
        <taxon>Saprolegniaceae</taxon>
        <taxon>Saprolegnia</taxon>
    </lineage>
</organism>
<dbReference type="VEuPathDB" id="FungiDB:SPRG_13830"/>
<dbReference type="AlphaFoldDB" id="A0A067BW13"/>
<feature type="compositionally biased region" description="Basic residues" evidence="1">
    <location>
        <begin position="154"/>
        <end position="164"/>
    </location>
</feature>
<dbReference type="GeneID" id="24135678"/>
<evidence type="ECO:0000256" key="1">
    <source>
        <dbReference type="SAM" id="MobiDB-lite"/>
    </source>
</evidence>
<dbReference type="KEGG" id="spar:SPRG_13830"/>
<dbReference type="RefSeq" id="XP_012208221.1">
    <property type="nucleotide sequence ID" value="XM_012352831.1"/>
</dbReference>
<keyword evidence="4" id="KW-1185">Reference proteome</keyword>
<feature type="region of interest" description="Disordered" evidence="1">
    <location>
        <begin position="143"/>
        <end position="164"/>
    </location>
</feature>
<evidence type="ECO:0000313" key="4">
    <source>
        <dbReference type="Proteomes" id="UP000030745"/>
    </source>
</evidence>
<dbReference type="OMA" id="QIMNAKV"/>
<reference evidence="3 4" key="1">
    <citation type="journal article" date="2013" name="PLoS Genet.">
        <title>Distinctive expansion of potential virulence genes in the genome of the oomycete fish pathogen Saprolegnia parasitica.</title>
        <authorList>
            <person name="Jiang R.H."/>
            <person name="de Bruijn I."/>
            <person name="Haas B.J."/>
            <person name="Belmonte R."/>
            <person name="Lobach L."/>
            <person name="Christie J."/>
            <person name="van den Ackerveken G."/>
            <person name="Bottin A."/>
            <person name="Bulone V."/>
            <person name="Diaz-Moreno S.M."/>
            <person name="Dumas B."/>
            <person name="Fan L."/>
            <person name="Gaulin E."/>
            <person name="Govers F."/>
            <person name="Grenville-Briggs L.J."/>
            <person name="Horner N.R."/>
            <person name="Levin J.Z."/>
            <person name="Mammella M."/>
            <person name="Meijer H.J."/>
            <person name="Morris P."/>
            <person name="Nusbaum C."/>
            <person name="Oome S."/>
            <person name="Phillips A.J."/>
            <person name="van Rooyen D."/>
            <person name="Rzeszutek E."/>
            <person name="Saraiva M."/>
            <person name="Secombes C.J."/>
            <person name="Seidl M.F."/>
            <person name="Snel B."/>
            <person name="Stassen J.H."/>
            <person name="Sykes S."/>
            <person name="Tripathy S."/>
            <person name="van den Berg H."/>
            <person name="Vega-Arreguin J.C."/>
            <person name="Wawra S."/>
            <person name="Young S.K."/>
            <person name="Zeng Q."/>
            <person name="Dieguez-Uribeondo J."/>
            <person name="Russ C."/>
            <person name="Tyler B.M."/>
            <person name="van West P."/>
        </authorList>
    </citation>
    <scope>NUCLEOTIDE SEQUENCE [LARGE SCALE GENOMIC DNA]</scope>
    <source>
        <strain evidence="3 4">CBS 223.65</strain>
    </source>
</reference>
<feature type="transmembrane region" description="Helical" evidence="2">
    <location>
        <begin position="20"/>
        <end position="44"/>
    </location>
</feature>
<dbReference type="Proteomes" id="UP000030745">
    <property type="component" value="Unassembled WGS sequence"/>
</dbReference>
<proteinExistence type="predicted"/>
<dbReference type="EMBL" id="KK583296">
    <property type="protein sequence ID" value="KDO21040.1"/>
    <property type="molecule type" value="Genomic_DNA"/>
</dbReference>
<evidence type="ECO:0000256" key="2">
    <source>
        <dbReference type="SAM" id="Phobius"/>
    </source>
</evidence>
<sequence length="164" mass="17993">MAKPKFEQSGFTAMGKVGCLTCCAGFSVVGMVYLTIIAILLSAQPEYIRGYHHKKAPTAKNSCMYAALLYGLTFAGSYYLLRKHQEEAALRYGVVTTDDELERLKLDADDDNDLREIKPSSSVLGAIKSQIMNAKVMHSDEMVSLVKGEGSPRGGKRPKPRKAE</sequence>
<protein>
    <submittedName>
        <fullName evidence="3">Uncharacterized protein</fullName>
    </submittedName>
</protein>